<accession>A0A645FGK8</accession>
<dbReference type="NCBIfam" id="TIGR01549">
    <property type="entry name" value="HAD-SF-IA-v1"/>
    <property type="match status" value="1"/>
</dbReference>
<dbReference type="EC" id="3.1.3.-" evidence="5"/>
<evidence type="ECO:0000256" key="4">
    <source>
        <dbReference type="ARBA" id="ARBA00023277"/>
    </source>
</evidence>
<dbReference type="SUPFAM" id="SSF56784">
    <property type="entry name" value="HAD-like"/>
    <property type="match status" value="1"/>
</dbReference>
<dbReference type="CDD" id="cd07505">
    <property type="entry name" value="HAD_BPGM-like"/>
    <property type="match status" value="1"/>
</dbReference>
<dbReference type="InterPro" id="IPR023198">
    <property type="entry name" value="PGP-like_dom2"/>
</dbReference>
<comment type="caution">
    <text evidence="5">The sequence shown here is derived from an EMBL/GenBank/DDBJ whole genome shotgun (WGS) entry which is preliminary data.</text>
</comment>
<evidence type="ECO:0000256" key="3">
    <source>
        <dbReference type="ARBA" id="ARBA00022842"/>
    </source>
</evidence>
<dbReference type="InterPro" id="IPR051600">
    <property type="entry name" value="Beta-PGM-like"/>
</dbReference>
<keyword evidence="3" id="KW-0460">Magnesium</keyword>
<reference evidence="5" key="1">
    <citation type="submission" date="2019-08" db="EMBL/GenBank/DDBJ databases">
        <authorList>
            <person name="Kucharzyk K."/>
            <person name="Murdoch R.W."/>
            <person name="Higgins S."/>
            <person name="Loffler F."/>
        </authorList>
    </citation>
    <scope>NUCLEOTIDE SEQUENCE</scope>
</reference>
<keyword evidence="5" id="KW-0378">Hydrolase</keyword>
<keyword evidence="2" id="KW-0479">Metal-binding</keyword>
<dbReference type="EMBL" id="VSSQ01057856">
    <property type="protein sequence ID" value="MPN11624.1"/>
    <property type="molecule type" value="Genomic_DNA"/>
</dbReference>
<dbReference type="Pfam" id="PF00702">
    <property type="entry name" value="Hydrolase"/>
    <property type="match status" value="1"/>
</dbReference>
<organism evidence="5">
    <name type="scientific">bioreactor metagenome</name>
    <dbReference type="NCBI Taxonomy" id="1076179"/>
    <lineage>
        <taxon>unclassified sequences</taxon>
        <taxon>metagenomes</taxon>
        <taxon>ecological metagenomes</taxon>
    </lineage>
</organism>
<dbReference type="GO" id="GO:0046872">
    <property type="term" value="F:metal ion binding"/>
    <property type="evidence" value="ECO:0007669"/>
    <property type="project" value="UniProtKB-KW"/>
</dbReference>
<comment type="cofactor">
    <cofactor evidence="1">
        <name>Mg(2+)</name>
        <dbReference type="ChEBI" id="CHEBI:18420"/>
    </cofactor>
</comment>
<keyword evidence="4" id="KW-0119">Carbohydrate metabolism</keyword>
<dbReference type="AlphaFoldDB" id="A0A645FGK8"/>
<dbReference type="InterPro" id="IPR006439">
    <property type="entry name" value="HAD-SF_hydro_IA"/>
</dbReference>
<name>A0A645FGK8_9ZZZZ</name>
<dbReference type="InterPro" id="IPR036412">
    <property type="entry name" value="HAD-like_sf"/>
</dbReference>
<dbReference type="NCBIfam" id="TIGR01509">
    <property type="entry name" value="HAD-SF-IA-v3"/>
    <property type="match status" value="1"/>
</dbReference>
<dbReference type="PANTHER" id="PTHR46193">
    <property type="entry name" value="6-PHOSPHOGLUCONATE PHOSPHATASE"/>
    <property type="match status" value="1"/>
</dbReference>
<gene>
    <name evidence="5" type="ORF">SDC9_158928</name>
</gene>
<dbReference type="Gene3D" id="1.10.150.240">
    <property type="entry name" value="Putative phosphatase, domain 2"/>
    <property type="match status" value="1"/>
</dbReference>
<proteinExistence type="predicted"/>
<evidence type="ECO:0000256" key="1">
    <source>
        <dbReference type="ARBA" id="ARBA00001946"/>
    </source>
</evidence>
<dbReference type="InterPro" id="IPR023214">
    <property type="entry name" value="HAD_sf"/>
</dbReference>
<dbReference type="SFLD" id="SFLDG01129">
    <property type="entry name" value="C1.5:_HAD__Beta-PGM__Phosphata"/>
    <property type="match status" value="1"/>
</dbReference>
<dbReference type="SFLD" id="SFLDG01135">
    <property type="entry name" value="C1.5.6:_HAD__Beta-PGM__Phospha"/>
    <property type="match status" value="1"/>
</dbReference>
<dbReference type="SFLD" id="SFLDS00003">
    <property type="entry name" value="Haloacid_Dehalogenase"/>
    <property type="match status" value="1"/>
</dbReference>
<dbReference type="Gene3D" id="3.40.50.1000">
    <property type="entry name" value="HAD superfamily/HAD-like"/>
    <property type="match status" value="1"/>
</dbReference>
<evidence type="ECO:0000313" key="5">
    <source>
        <dbReference type="EMBL" id="MPN11624.1"/>
    </source>
</evidence>
<sequence length="217" mass="24497">MKAVFFDMDGVLINSEIFYMNGTFEWMKELGFKGTFEDVCTIIGTTLDKTYDMLYDMLEGKYPRERIIQENDSYFEKHPLDYKNISKEGAVETFKALKDAGYKIAICSSSPLDNIKHVVEVCGFGPYLDFVVSGEQFVQSKPHPEIYLHAAEVLNVTPEECVVVEDSEFGIQAGISAGMIVLALEDKRLPNNQAKATQIINSLSEVQELVEKYSKKC</sequence>
<protein>
    <submittedName>
        <fullName evidence="5">Phosphorylated carbohydrates phosphatase</fullName>
        <ecNumber evidence="5">3.1.3.-</ecNumber>
    </submittedName>
</protein>
<evidence type="ECO:0000256" key="2">
    <source>
        <dbReference type="ARBA" id="ARBA00022723"/>
    </source>
</evidence>
<dbReference type="PANTHER" id="PTHR46193:SF18">
    <property type="entry name" value="HEXITOL PHOSPHATASE B"/>
    <property type="match status" value="1"/>
</dbReference>
<dbReference type="GO" id="GO:0016787">
    <property type="term" value="F:hydrolase activity"/>
    <property type="evidence" value="ECO:0007669"/>
    <property type="project" value="UniProtKB-KW"/>
</dbReference>